<feature type="transmembrane region" description="Helical" evidence="9">
    <location>
        <begin position="147"/>
        <end position="170"/>
    </location>
</feature>
<keyword evidence="7 9" id="KW-0472">Membrane</keyword>
<dbReference type="KEGG" id="sro:Sros_5907"/>
<evidence type="ECO:0000256" key="1">
    <source>
        <dbReference type="ARBA" id="ARBA00004651"/>
    </source>
</evidence>
<name>D2ATY7_STRRD</name>
<dbReference type="eggNOG" id="COG1296">
    <property type="taxonomic scope" value="Bacteria"/>
</dbReference>
<dbReference type="GO" id="GO:1903785">
    <property type="term" value="P:L-valine transmembrane transport"/>
    <property type="evidence" value="ECO:0007669"/>
    <property type="project" value="TreeGrafter"/>
</dbReference>
<dbReference type="Proteomes" id="UP000002029">
    <property type="component" value="Chromosome"/>
</dbReference>
<evidence type="ECO:0000313" key="10">
    <source>
        <dbReference type="EMBL" id="ACZ88642.1"/>
    </source>
</evidence>
<protein>
    <submittedName>
        <fullName evidence="10">Branched-chain amino acid permease (Azaleucine resistance)-like protein</fullName>
    </submittedName>
</protein>
<dbReference type="Pfam" id="PF03591">
    <property type="entry name" value="AzlC"/>
    <property type="match status" value="1"/>
</dbReference>
<proteinExistence type="inferred from homology"/>
<dbReference type="STRING" id="479432.Sros_5907"/>
<feature type="region of interest" description="Disordered" evidence="8">
    <location>
        <begin position="1"/>
        <end position="74"/>
    </location>
</feature>
<dbReference type="RefSeq" id="WP_012892377.1">
    <property type="nucleotide sequence ID" value="NC_013595.1"/>
</dbReference>
<dbReference type="PANTHER" id="PTHR34979:SF1">
    <property type="entry name" value="INNER MEMBRANE PROTEIN YGAZ"/>
    <property type="match status" value="1"/>
</dbReference>
<organism evidence="10 11">
    <name type="scientific">Streptosporangium roseum (strain ATCC 12428 / DSM 43021 / JCM 3005 / KCTC 9067 / NCIMB 10171 / NRRL 2505 / NI 9100)</name>
    <dbReference type="NCBI Taxonomy" id="479432"/>
    <lineage>
        <taxon>Bacteria</taxon>
        <taxon>Bacillati</taxon>
        <taxon>Actinomycetota</taxon>
        <taxon>Actinomycetes</taxon>
        <taxon>Streptosporangiales</taxon>
        <taxon>Streptosporangiaceae</taxon>
        <taxon>Streptosporangium</taxon>
    </lineage>
</organism>
<evidence type="ECO:0000256" key="9">
    <source>
        <dbReference type="SAM" id="Phobius"/>
    </source>
</evidence>
<comment type="similarity">
    <text evidence="2">Belongs to the AzlC family.</text>
</comment>
<feature type="transmembrane region" description="Helical" evidence="9">
    <location>
        <begin position="208"/>
        <end position="228"/>
    </location>
</feature>
<evidence type="ECO:0000256" key="3">
    <source>
        <dbReference type="ARBA" id="ARBA00022448"/>
    </source>
</evidence>
<evidence type="ECO:0000256" key="4">
    <source>
        <dbReference type="ARBA" id="ARBA00022475"/>
    </source>
</evidence>
<evidence type="ECO:0000256" key="2">
    <source>
        <dbReference type="ARBA" id="ARBA00010735"/>
    </source>
</evidence>
<evidence type="ECO:0000256" key="8">
    <source>
        <dbReference type="SAM" id="MobiDB-lite"/>
    </source>
</evidence>
<comment type="subcellular location">
    <subcellularLocation>
        <location evidence="1">Cell membrane</location>
        <topology evidence="1">Multi-pass membrane protein</topology>
    </subcellularLocation>
</comment>
<evidence type="ECO:0000256" key="5">
    <source>
        <dbReference type="ARBA" id="ARBA00022692"/>
    </source>
</evidence>
<keyword evidence="5 9" id="KW-0812">Transmembrane</keyword>
<dbReference type="AlphaFoldDB" id="D2ATY7"/>
<feature type="transmembrane region" description="Helical" evidence="9">
    <location>
        <begin position="264"/>
        <end position="281"/>
    </location>
</feature>
<dbReference type="InterPro" id="IPR011606">
    <property type="entry name" value="Brnchd-chn_aa_trnsp_permease"/>
</dbReference>
<dbReference type="PANTHER" id="PTHR34979">
    <property type="entry name" value="INNER MEMBRANE PROTEIN YGAZ"/>
    <property type="match status" value="1"/>
</dbReference>
<keyword evidence="6 9" id="KW-1133">Transmembrane helix</keyword>
<dbReference type="HOGENOM" id="CLU_924146_0_0_11"/>
<dbReference type="EMBL" id="CP001814">
    <property type="protein sequence ID" value="ACZ88642.1"/>
    <property type="molecule type" value="Genomic_DNA"/>
</dbReference>
<evidence type="ECO:0000256" key="6">
    <source>
        <dbReference type="ARBA" id="ARBA00022989"/>
    </source>
</evidence>
<gene>
    <name evidence="10" type="ordered locus">Sros_5907</name>
</gene>
<sequence>MTYQPNARASETGPWDPADPAAVRPASAGRDGTRSDPGATPGTETGRDGTRSDTGTETGRDGTRSDTGAETGWGGTRSDLGLALGAAAGAATYSAVFGAAAVDRGWSAWEAVLASVAVHAGSSQIVGLSALGGGVPGAPGGASPATGAVIAAVVAASLVNLRLTAFGLALGDVFRTRWGRWLAAHLVSDESVAAAVSRGTPATRRRTFLVVGSLLFTGWVGGTAAGAVLGSVLPHGAREAVDGAAAAAFAALLVPLLRTRRESLVAAGAAGLALVASWWLPPGLPVLVAALAAVPFAVRSA</sequence>
<evidence type="ECO:0000313" key="11">
    <source>
        <dbReference type="Proteomes" id="UP000002029"/>
    </source>
</evidence>
<dbReference type="GO" id="GO:0005886">
    <property type="term" value="C:plasma membrane"/>
    <property type="evidence" value="ECO:0007669"/>
    <property type="project" value="UniProtKB-SubCell"/>
</dbReference>
<feature type="transmembrane region" description="Helical" evidence="9">
    <location>
        <begin position="80"/>
        <end position="100"/>
    </location>
</feature>
<keyword evidence="4" id="KW-1003">Cell membrane</keyword>
<keyword evidence="11" id="KW-1185">Reference proteome</keyword>
<accession>D2ATY7</accession>
<keyword evidence="3" id="KW-0813">Transport</keyword>
<reference evidence="10 11" key="1">
    <citation type="journal article" date="2010" name="Stand. Genomic Sci.">
        <title>Complete genome sequence of Streptosporangium roseum type strain (NI 9100).</title>
        <authorList>
            <person name="Nolan M."/>
            <person name="Sikorski J."/>
            <person name="Jando M."/>
            <person name="Lucas S."/>
            <person name="Lapidus A."/>
            <person name="Glavina Del Rio T."/>
            <person name="Chen F."/>
            <person name="Tice H."/>
            <person name="Pitluck S."/>
            <person name="Cheng J.F."/>
            <person name="Chertkov O."/>
            <person name="Sims D."/>
            <person name="Meincke L."/>
            <person name="Brettin T."/>
            <person name="Han C."/>
            <person name="Detter J.C."/>
            <person name="Bruce D."/>
            <person name="Goodwin L."/>
            <person name="Land M."/>
            <person name="Hauser L."/>
            <person name="Chang Y.J."/>
            <person name="Jeffries C.D."/>
            <person name="Ivanova N."/>
            <person name="Mavromatis K."/>
            <person name="Mikhailova N."/>
            <person name="Chen A."/>
            <person name="Palaniappan K."/>
            <person name="Chain P."/>
            <person name="Rohde M."/>
            <person name="Goker M."/>
            <person name="Bristow J."/>
            <person name="Eisen J.A."/>
            <person name="Markowitz V."/>
            <person name="Hugenholtz P."/>
            <person name="Kyrpides N.C."/>
            <person name="Klenk H.P."/>
        </authorList>
    </citation>
    <scope>NUCLEOTIDE SEQUENCE [LARGE SCALE GENOMIC DNA]</scope>
    <source>
        <strain evidence="11">ATCC 12428 / DSM 43021 / JCM 3005 / NI 9100</strain>
    </source>
</reference>
<feature type="transmembrane region" description="Helical" evidence="9">
    <location>
        <begin position="240"/>
        <end position="257"/>
    </location>
</feature>
<evidence type="ECO:0000256" key="7">
    <source>
        <dbReference type="ARBA" id="ARBA00023136"/>
    </source>
</evidence>
<dbReference type="OrthoDB" id="5195391at2"/>